<dbReference type="Pfam" id="PF03109">
    <property type="entry name" value="ABC1"/>
    <property type="match status" value="1"/>
</dbReference>
<organism evidence="3">
    <name type="scientific">Musca domestica</name>
    <name type="common">House fly</name>
    <dbReference type="NCBI Taxonomy" id="7370"/>
    <lineage>
        <taxon>Eukaryota</taxon>
        <taxon>Metazoa</taxon>
        <taxon>Ecdysozoa</taxon>
        <taxon>Arthropoda</taxon>
        <taxon>Hexapoda</taxon>
        <taxon>Insecta</taxon>
        <taxon>Pterygota</taxon>
        <taxon>Neoptera</taxon>
        <taxon>Endopterygota</taxon>
        <taxon>Diptera</taxon>
        <taxon>Brachycera</taxon>
        <taxon>Muscomorpha</taxon>
        <taxon>Muscoidea</taxon>
        <taxon>Muscidae</taxon>
        <taxon>Musca</taxon>
    </lineage>
</organism>
<sequence length="552" mass="64237">MIRKTLFVNHVRSVLSTYRLPRRQFHPSSRQTKAVKKVPFISIGIGCTLGGVLLYDGVVNEFTYFGAATRFMRSLKTASLISYDYFMLDEEDPEYEKNLKVVHQRSADRLLETCLKNGGLYIKVGQGFAAINHILPKEYTSTLAKLQDKCLPTSKEDVQKVFQKDFGTNPENLFQEFDYTPVAAASIAQVFKAKLETGQQVAVKVQYSDLQKRFVSDLGTIIILHDIVEFFFKSYNFGWILRDVKKNLVQELNFINEGKNVERCAKDLKILKFVHIPKVYWTHTKTRVLTLEWIDGIKISDIEKLERTKLNLKDIDRKLFQMFSEQIFNTGFVHADPHASNIFVRKAPSGKAELVLLDHGLYEELPGNIRNNLCEFWEATVLRDEKSMQKAANKLGIKDHMKFAEVLFQQPIRIHGGTIKTKLNKDDINYMQQIAQKNFEMIMSTLKEMPRNMLFVVRNLNTVRAIGRMHGDVVNRPKVMAQYAQKCIYRNYHSVKGYFKWLYRRLYFEYSLWSFSFRRSCLSLYFNVLYKLGRAPASAKTILKDMEHQHID</sequence>
<dbReference type="RefSeq" id="XP_005180262.3">
    <property type="nucleotide sequence ID" value="XM_005180205.4"/>
</dbReference>
<reference evidence="5" key="2">
    <citation type="submission" date="2025-05" db="UniProtKB">
        <authorList>
            <consortium name="RefSeq"/>
        </authorList>
    </citation>
    <scope>IDENTIFICATION</scope>
    <source>
        <strain evidence="5">Aabys</strain>
        <tissue evidence="5">Whole body</tissue>
    </source>
</reference>
<comment type="similarity">
    <text evidence="1">Belongs to the protein kinase superfamily. ADCK protein kinase family.</text>
</comment>
<evidence type="ECO:0000256" key="1">
    <source>
        <dbReference type="ARBA" id="ARBA00009670"/>
    </source>
</evidence>
<dbReference type="PANTHER" id="PTHR43173:SF28">
    <property type="entry name" value="AARF DOMAIN CONTAINING KINASE 5"/>
    <property type="match status" value="1"/>
</dbReference>
<dbReference type="VEuPathDB" id="VectorBase:MDOA013737"/>
<dbReference type="PANTHER" id="PTHR43173">
    <property type="entry name" value="ABC1 FAMILY PROTEIN"/>
    <property type="match status" value="1"/>
</dbReference>
<feature type="domain" description="ABC1 atypical kinase-like" evidence="2">
    <location>
        <begin position="145"/>
        <end position="391"/>
    </location>
</feature>
<reference evidence="3" key="1">
    <citation type="submission" date="2020-05" db="UniProtKB">
        <authorList>
            <consortium name="EnsemblMetazoa"/>
        </authorList>
    </citation>
    <scope>IDENTIFICATION</scope>
    <source>
        <strain evidence="3">Aabys</strain>
    </source>
</reference>
<dbReference type="Proteomes" id="UP001652621">
    <property type="component" value="Unplaced"/>
</dbReference>
<evidence type="ECO:0000259" key="2">
    <source>
        <dbReference type="Pfam" id="PF03109"/>
    </source>
</evidence>
<keyword evidence="5" id="KW-0418">Kinase</keyword>
<evidence type="ECO:0000313" key="3">
    <source>
        <dbReference type="EnsemblMetazoa" id="MDOA013737-PA"/>
    </source>
</evidence>
<dbReference type="AlphaFoldDB" id="A0A1I8NCB0"/>
<dbReference type="VEuPathDB" id="VectorBase:MDOMA2_008911"/>
<dbReference type="InterPro" id="IPR045307">
    <property type="entry name" value="ADCK1_dom"/>
</dbReference>
<dbReference type="EnsemblMetazoa" id="MDOA013737-RA">
    <property type="protein sequence ID" value="MDOA013737-PA"/>
    <property type="gene ID" value="MDOA013737"/>
</dbReference>
<dbReference type="OrthoDB" id="427480at2759"/>
<dbReference type="STRING" id="7370.A0A1I8NCB0"/>
<evidence type="ECO:0000313" key="5">
    <source>
        <dbReference type="RefSeq" id="XP_005180262.3"/>
    </source>
</evidence>
<proteinExistence type="inferred from homology"/>
<dbReference type="eggNOG" id="KOG1235">
    <property type="taxonomic scope" value="Eukaryota"/>
</dbReference>
<dbReference type="SUPFAM" id="SSF56112">
    <property type="entry name" value="Protein kinase-like (PK-like)"/>
    <property type="match status" value="1"/>
</dbReference>
<dbReference type="InterPro" id="IPR051130">
    <property type="entry name" value="Mito_struct-func_regulator"/>
</dbReference>
<dbReference type="InterPro" id="IPR011009">
    <property type="entry name" value="Kinase-like_dom_sf"/>
</dbReference>
<protein>
    <submittedName>
        <fullName evidence="5">Uncharacterized aarF domain-containing protein kinase 5</fullName>
    </submittedName>
</protein>
<dbReference type="GO" id="GO:0016301">
    <property type="term" value="F:kinase activity"/>
    <property type="evidence" value="ECO:0007669"/>
    <property type="project" value="UniProtKB-KW"/>
</dbReference>
<dbReference type="CDD" id="cd13969">
    <property type="entry name" value="ADCK1-like"/>
    <property type="match status" value="1"/>
</dbReference>
<keyword evidence="4" id="KW-1185">Reference proteome</keyword>
<accession>A0A1I8NCB0</accession>
<dbReference type="KEGG" id="mde:101894857"/>
<dbReference type="GeneID" id="101894857"/>
<name>A0A1I8NCB0_MUSDO</name>
<evidence type="ECO:0000313" key="4">
    <source>
        <dbReference type="Proteomes" id="UP001652621"/>
    </source>
</evidence>
<dbReference type="InterPro" id="IPR004147">
    <property type="entry name" value="ABC1_dom"/>
</dbReference>
<gene>
    <name evidence="5" type="primary">LOC101894857</name>
</gene>
<keyword evidence="5" id="KW-0808">Transferase</keyword>
<accession>A0A9J7I1J5</accession>